<dbReference type="Gene3D" id="3.30.930.10">
    <property type="entry name" value="Bira Bifunctional Protein, Domain 2"/>
    <property type="match status" value="1"/>
</dbReference>
<dbReference type="EC" id="6.1.1.20" evidence="2"/>
<reference evidence="15 16" key="1">
    <citation type="submission" date="2010-03" db="EMBL/GenBank/DDBJ databases">
        <authorList>
            <person name="Glass J.I."/>
            <person name="Benders G.A."/>
            <person name="Durkin A.S."/>
            <person name="Farmerie W.G."/>
            <person name="Hlavinka K."/>
            <person name="Hostetler J."/>
            <person name="Jackson J."/>
            <person name="May M.A."/>
            <person name="Miller R.H."/>
            <person name="Paralanov V."/>
            <person name="Radune D."/>
            <person name="Szczypinski B."/>
            <person name="Brown D.R."/>
        </authorList>
    </citation>
    <scope>NUCLEOTIDE SEQUENCE [LARGE SCALE GENOMIC DNA]</scope>
    <source>
        <strain evidence="15 16">A21JP2</strain>
    </source>
</reference>
<dbReference type="Proteomes" id="UP000004757">
    <property type="component" value="Unassembled WGS sequence"/>
</dbReference>
<dbReference type="InterPro" id="IPR012340">
    <property type="entry name" value="NA-bd_OB-fold"/>
</dbReference>
<dbReference type="InterPro" id="IPR045864">
    <property type="entry name" value="aa-tRNA-synth_II/BPL/LPL"/>
</dbReference>
<dbReference type="SUPFAM" id="SSF50249">
    <property type="entry name" value="Nucleic acid-binding proteins"/>
    <property type="match status" value="1"/>
</dbReference>
<feature type="domain" description="TRNA-binding" evidence="13">
    <location>
        <begin position="1"/>
        <end position="113"/>
    </location>
</feature>
<evidence type="ECO:0000256" key="7">
    <source>
        <dbReference type="ARBA" id="ARBA00022840"/>
    </source>
</evidence>
<keyword evidence="3 12" id="KW-0820">tRNA-binding</keyword>
<keyword evidence="5" id="KW-0479">Metal-binding</keyword>
<evidence type="ECO:0000259" key="14">
    <source>
        <dbReference type="PROSITE" id="PS51483"/>
    </source>
</evidence>
<dbReference type="SMART" id="SM00873">
    <property type="entry name" value="B3_4"/>
    <property type="match status" value="1"/>
</dbReference>
<dbReference type="NCBIfam" id="NF001882">
    <property type="entry name" value="PRK00629.5-4"/>
    <property type="match status" value="1"/>
</dbReference>
<gene>
    <name evidence="15" type="primary">pheT</name>
    <name evidence="15" type="ORF">MALL_0821</name>
</gene>
<dbReference type="GO" id="GO:0006432">
    <property type="term" value="P:phenylalanyl-tRNA aminoacylation"/>
    <property type="evidence" value="ECO:0007669"/>
    <property type="project" value="InterPro"/>
</dbReference>
<accession>D4XX25</accession>
<evidence type="ECO:0000256" key="2">
    <source>
        <dbReference type="ARBA" id="ARBA00012814"/>
    </source>
</evidence>
<evidence type="ECO:0000256" key="9">
    <source>
        <dbReference type="ARBA" id="ARBA00022884"/>
    </source>
</evidence>
<protein>
    <recommendedName>
        <fullName evidence="2">phenylalanine--tRNA ligase</fullName>
        <ecNumber evidence="2">6.1.1.20</ecNumber>
    </recommendedName>
</protein>
<dbReference type="Gene3D" id="2.40.50.140">
    <property type="entry name" value="Nucleic acid-binding proteins"/>
    <property type="match status" value="1"/>
</dbReference>
<dbReference type="GO" id="GO:0004826">
    <property type="term" value="F:phenylalanine-tRNA ligase activity"/>
    <property type="evidence" value="ECO:0007669"/>
    <property type="project" value="UniProtKB-EC"/>
</dbReference>
<evidence type="ECO:0000256" key="11">
    <source>
        <dbReference type="ARBA" id="ARBA00023146"/>
    </source>
</evidence>
<dbReference type="RefSeq" id="WP_005684030.1">
    <property type="nucleotide sequence ID" value="NZ_ADNC01000029.1"/>
</dbReference>
<evidence type="ECO:0000256" key="12">
    <source>
        <dbReference type="PROSITE-ProRule" id="PRU00209"/>
    </source>
</evidence>
<evidence type="ECO:0000313" key="15">
    <source>
        <dbReference type="EMBL" id="EFF41098.1"/>
    </source>
</evidence>
<keyword evidence="10" id="KW-0648">Protein biosynthesis</keyword>
<dbReference type="InterPro" id="IPR005146">
    <property type="entry name" value="B3/B4_tRNA-bd"/>
</dbReference>
<dbReference type="OrthoDB" id="9805455at2"/>
<feature type="non-terminal residue" evidence="15">
    <location>
        <position position="1"/>
    </location>
</feature>
<evidence type="ECO:0000256" key="6">
    <source>
        <dbReference type="ARBA" id="ARBA00022741"/>
    </source>
</evidence>
<dbReference type="eggNOG" id="COG0072">
    <property type="taxonomic scope" value="Bacteria"/>
</dbReference>
<dbReference type="SMART" id="SM00874">
    <property type="entry name" value="B5"/>
    <property type="match status" value="1"/>
</dbReference>
<dbReference type="PANTHER" id="PTHR10947">
    <property type="entry name" value="PHENYLALANYL-TRNA SYNTHETASE BETA CHAIN AND LEUCINE-RICH REPEAT-CONTAINING PROTEIN 47"/>
    <property type="match status" value="1"/>
</dbReference>
<dbReference type="SUPFAM" id="SSF55681">
    <property type="entry name" value="Class II aaRS and biotin synthetases"/>
    <property type="match status" value="1"/>
</dbReference>
<evidence type="ECO:0000256" key="3">
    <source>
        <dbReference type="ARBA" id="ARBA00022555"/>
    </source>
</evidence>
<sequence>DIEGVVFGLIKELYKNPDSDLLTVAKVETKNGLLTIQTTDNVLEVNDLVVCFVENSRMKDLIFKEKKLKNIISQGMFASFEELGFNKDLFGNKGQHIMRLKPDFAKLSQDPMEVLGLDDLIIDVSTTANRNDANSYLILAKELAAYYQTEFDYSEKSHKGSLFSNLSIDKGISAELSMFESYCDREFDIDFLDKLLLAKHGIDTNFSWAVNLTNLNLLITGAPTHVYDKSKIGKKITTSLYSGKLNILGNKEIEVNKVLVVNDENGPISIASVMGLENSKVDHETKEFLFEIGNFKPSLIRHSSKEIKLLSSSANQASRYVSVQILEEGLKFLRNYLSDAKVSFSNILNSPKNSPKKMIKFSKEKLLLYSNFTNHGLKKFHKAIEQLTCLGFDFDLVNDEVFAPLYRYDIDKFEDIIEEIFRFYSYDNFEPAAITNLSIKTQKRSLLKEFMQANGYNEVRTYTLLSEEKNYLNVFDFKEKLKLITFVSKEREVIRNSLIPSLLEVVEYNQKRKISNINIFEIGMVNDNLTLMGFASTTRSFLEIKRDIIRLFKNQNLTFVKFDNNDSIHPNVSAKIYLNDLFIGWIGKINPAIDKTDAYVAEFILPKYESLEKFKNIDNEPLKTLDLTFELQKNESIEKYLNDIKNEFELYDINLKDSYLKEDKNNVTLRITAKPAIIELINKKYNK</sequence>
<evidence type="ECO:0000259" key="13">
    <source>
        <dbReference type="PROSITE" id="PS50886"/>
    </source>
</evidence>
<dbReference type="PROSITE" id="PS50886">
    <property type="entry name" value="TRBD"/>
    <property type="match status" value="1"/>
</dbReference>
<dbReference type="STRING" id="747682.MALL_0821"/>
<dbReference type="InterPro" id="IPR005147">
    <property type="entry name" value="tRNA_synthase_B5-dom"/>
</dbReference>
<dbReference type="InterPro" id="IPR045060">
    <property type="entry name" value="Phe-tRNA-ligase_IIc_bsu"/>
</dbReference>
<dbReference type="PANTHER" id="PTHR10947:SF0">
    <property type="entry name" value="PHENYLALANINE--TRNA LIGASE BETA SUBUNIT"/>
    <property type="match status" value="1"/>
</dbReference>
<dbReference type="InterPro" id="IPR009061">
    <property type="entry name" value="DNA-bd_dom_put_sf"/>
</dbReference>
<feature type="domain" description="B5" evidence="14">
    <location>
        <begin position="354"/>
        <end position="431"/>
    </location>
</feature>
<comment type="cofactor">
    <cofactor evidence="1">
        <name>Mg(2+)</name>
        <dbReference type="ChEBI" id="CHEBI:18420"/>
    </cofactor>
</comment>
<dbReference type="SUPFAM" id="SSF46955">
    <property type="entry name" value="Putative DNA-binding domain"/>
    <property type="match status" value="1"/>
</dbReference>
<evidence type="ECO:0000256" key="5">
    <source>
        <dbReference type="ARBA" id="ARBA00022723"/>
    </source>
</evidence>
<organism evidence="15 16">
    <name type="scientific">Mycoplasmopsis alligatoris A21JP2</name>
    <dbReference type="NCBI Taxonomy" id="747682"/>
    <lineage>
        <taxon>Bacteria</taxon>
        <taxon>Bacillati</taxon>
        <taxon>Mycoplasmatota</taxon>
        <taxon>Mycoplasmoidales</taxon>
        <taxon>Metamycoplasmataceae</taxon>
        <taxon>Mycoplasmopsis</taxon>
    </lineage>
</organism>
<dbReference type="GO" id="GO:0009328">
    <property type="term" value="C:phenylalanine-tRNA ligase complex"/>
    <property type="evidence" value="ECO:0007669"/>
    <property type="project" value="TreeGrafter"/>
</dbReference>
<dbReference type="GO" id="GO:0005524">
    <property type="term" value="F:ATP binding"/>
    <property type="evidence" value="ECO:0007669"/>
    <property type="project" value="UniProtKB-KW"/>
</dbReference>
<name>D4XX25_9BACT</name>
<evidence type="ECO:0000313" key="16">
    <source>
        <dbReference type="Proteomes" id="UP000004757"/>
    </source>
</evidence>
<dbReference type="Pfam" id="PF17759">
    <property type="entry name" value="tRNA_synthFbeta"/>
    <property type="match status" value="1"/>
</dbReference>
<evidence type="ECO:0000256" key="8">
    <source>
        <dbReference type="ARBA" id="ARBA00022842"/>
    </source>
</evidence>
<dbReference type="AlphaFoldDB" id="D4XX25"/>
<dbReference type="GO" id="GO:0000049">
    <property type="term" value="F:tRNA binding"/>
    <property type="evidence" value="ECO:0007669"/>
    <property type="project" value="UniProtKB-UniRule"/>
</dbReference>
<dbReference type="InterPro" id="IPR041616">
    <property type="entry name" value="PheRS_beta_core"/>
</dbReference>
<dbReference type="Gene3D" id="3.50.40.10">
    <property type="entry name" value="Phenylalanyl-trna Synthetase, Chain B, domain 3"/>
    <property type="match status" value="1"/>
</dbReference>
<evidence type="ECO:0000256" key="4">
    <source>
        <dbReference type="ARBA" id="ARBA00022598"/>
    </source>
</evidence>
<dbReference type="SUPFAM" id="SSF56037">
    <property type="entry name" value="PheT/TilS domain"/>
    <property type="match status" value="1"/>
</dbReference>
<dbReference type="Pfam" id="PF03483">
    <property type="entry name" value="B3_4"/>
    <property type="match status" value="1"/>
</dbReference>
<keyword evidence="16" id="KW-1185">Reference proteome</keyword>
<proteinExistence type="predicted"/>
<dbReference type="InterPro" id="IPR002547">
    <property type="entry name" value="tRNA-bd_dom"/>
</dbReference>
<evidence type="ECO:0000256" key="1">
    <source>
        <dbReference type="ARBA" id="ARBA00001946"/>
    </source>
</evidence>
<comment type="caution">
    <text evidence="15">The sequence shown here is derived from an EMBL/GenBank/DDBJ whole genome shotgun (WGS) entry which is preliminary data.</text>
</comment>
<dbReference type="GO" id="GO:0000287">
    <property type="term" value="F:magnesium ion binding"/>
    <property type="evidence" value="ECO:0007669"/>
    <property type="project" value="InterPro"/>
</dbReference>
<keyword evidence="11 15" id="KW-0030">Aminoacyl-tRNA synthetase</keyword>
<keyword evidence="9 12" id="KW-0694">RNA-binding</keyword>
<dbReference type="Gene3D" id="3.30.56.10">
    <property type="match status" value="2"/>
</dbReference>
<keyword evidence="4 15" id="KW-0436">Ligase</keyword>
<dbReference type="InterPro" id="IPR020825">
    <property type="entry name" value="Phe-tRNA_synthase-like_B3/B4"/>
</dbReference>
<evidence type="ECO:0000256" key="10">
    <source>
        <dbReference type="ARBA" id="ARBA00022917"/>
    </source>
</evidence>
<keyword evidence="6" id="KW-0547">Nucleotide-binding</keyword>
<keyword evidence="7" id="KW-0067">ATP-binding</keyword>
<dbReference type="PROSITE" id="PS51483">
    <property type="entry name" value="B5"/>
    <property type="match status" value="1"/>
</dbReference>
<keyword evidence="8" id="KW-0460">Magnesium</keyword>
<dbReference type="EMBL" id="ADNC01000029">
    <property type="protein sequence ID" value="EFF41098.1"/>
    <property type="molecule type" value="Genomic_DNA"/>
</dbReference>